<dbReference type="Pfam" id="PF14221">
    <property type="entry name" value="DUF4330"/>
    <property type="match status" value="1"/>
</dbReference>
<protein>
    <submittedName>
        <fullName evidence="2">DUF4330 domain-containing protein</fullName>
    </submittedName>
</protein>
<feature type="transmembrane region" description="Helical" evidence="1">
    <location>
        <begin position="7"/>
        <end position="26"/>
    </location>
</feature>
<dbReference type="RefSeq" id="WP_012548528.1">
    <property type="nucleotide sequence ID" value="NZ_VTFL01000002.1"/>
</dbReference>
<keyword evidence="1" id="KW-1133">Transmembrane helix</keyword>
<dbReference type="InterPro" id="IPR025480">
    <property type="entry name" value="DUF4330"/>
</dbReference>
<gene>
    <name evidence="2" type="ORF">ENU78_06390</name>
</gene>
<keyword evidence="1" id="KW-0472">Membrane</keyword>
<sequence length="158" mass="17857">MKLKINLFDVIVFIIILLGILGFFLVKEGKTPLAKVQGIEKDVEIDMIVRNLPLNDKEVIKPGDKAFIRIKNQPFAWVTVKDVKIYDKKMLVPNFNGTYTFIDDVNNPFNVDMLITFTSRGYVTEDSVVLGVKVKVGMPISVESYKLDVNGVVSALRY</sequence>
<keyword evidence="1" id="KW-0812">Transmembrane</keyword>
<proteinExistence type="predicted"/>
<comment type="caution">
    <text evidence="2">The sequence shown here is derived from an EMBL/GenBank/DDBJ whole genome shotgun (WGS) entry which is preliminary data.</text>
</comment>
<dbReference type="AlphaFoldDB" id="A0A7C3KR33"/>
<evidence type="ECO:0000313" key="2">
    <source>
        <dbReference type="EMBL" id="HGK24043.1"/>
    </source>
</evidence>
<name>A0A7C3KR33_DICTH</name>
<organism evidence="2">
    <name type="scientific">Dictyoglomus thermophilum</name>
    <dbReference type="NCBI Taxonomy" id="14"/>
    <lineage>
        <taxon>Bacteria</taxon>
        <taxon>Pseudomonadati</taxon>
        <taxon>Dictyoglomota</taxon>
        <taxon>Dictyoglomia</taxon>
        <taxon>Dictyoglomales</taxon>
        <taxon>Dictyoglomaceae</taxon>
        <taxon>Dictyoglomus</taxon>
    </lineage>
</organism>
<dbReference type="EMBL" id="DTDV01000017">
    <property type="protein sequence ID" value="HGK24043.1"/>
    <property type="molecule type" value="Genomic_DNA"/>
</dbReference>
<evidence type="ECO:0000256" key="1">
    <source>
        <dbReference type="SAM" id="Phobius"/>
    </source>
</evidence>
<accession>A0A7C3KR33</accession>
<reference evidence="2" key="1">
    <citation type="journal article" date="2020" name="mSystems">
        <title>Genome- and Community-Level Interaction Insights into Carbon Utilization and Element Cycling Functions of Hydrothermarchaeota in Hydrothermal Sediment.</title>
        <authorList>
            <person name="Zhou Z."/>
            <person name="Liu Y."/>
            <person name="Xu W."/>
            <person name="Pan J."/>
            <person name="Luo Z.H."/>
            <person name="Li M."/>
        </authorList>
    </citation>
    <scope>NUCLEOTIDE SEQUENCE [LARGE SCALE GENOMIC DNA]</scope>
    <source>
        <strain evidence="2">SpSt-70</strain>
    </source>
</reference>
<dbReference type="OMA" id="VIIRNQP"/>